<dbReference type="GO" id="GO:0005737">
    <property type="term" value="C:cytoplasm"/>
    <property type="evidence" value="ECO:0007669"/>
    <property type="project" value="UniProtKB-SubCell"/>
</dbReference>
<dbReference type="NCBIfam" id="TIGR00182">
    <property type="entry name" value="plsX"/>
    <property type="match status" value="1"/>
</dbReference>
<evidence type="ECO:0000256" key="10">
    <source>
        <dbReference type="HAMAP-Rule" id="MF_00019"/>
    </source>
</evidence>
<dbReference type="PIRSF" id="PIRSF002465">
    <property type="entry name" value="Phsphlp_syn_PlsX"/>
    <property type="match status" value="1"/>
</dbReference>
<name>A0A6M2BW51_9GAMM</name>
<keyword evidence="3 10" id="KW-0444">Lipid biosynthesis</keyword>
<evidence type="ECO:0000256" key="2">
    <source>
        <dbReference type="ARBA" id="ARBA00022490"/>
    </source>
</evidence>
<organism evidence="11 12">
    <name type="scientific">Solimonas terrae</name>
    <dbReference type="NCBI Taxonomy" id="1396819"/>
    <lineage>
        <taxon>Bacteria</taxon>
        <taxon>Pseudomonadati</taxon>
        <taxon>Pseudomonadota</taxon>
        <taxon>Gammaproteobacteria</taxon>
        <taxon>Nevskiales</taxon>
        <taxon>Nevskiaceae</taxon>
        <taxon>Solimonas</taxon>
    </lineage>
</organism>
<dbReference type="EMBL" id="JAAMOW010000011">
    <property type="protein sequence ID" value="NGY06806.1"/>
    <property type="molecule type" value="Genomic_DNA"/>
</dbReference>
<proteinExistence type="inferred from homology"/>
<dbReference type="GO" id="GO:0043811">
    <property type="term" value="F:phosphate:acyl-[acyl carrier protein] acyltransferase activity"/>
    <property type="evidence" value="ECO:0007669"/>
    <property type="project" value="UniProtKB-UniRule"/>
</dbReference>
<evidence type="ECO:0000256" key="7">
    <source>
        <dbReference type="ARBA" id="ARBA00023264"/>
    </source>
</evidence>
<dbReference type="InterPro" id="IPR003664">
    <property type="entry name" value="FA_synthesis"/>
</dbReference>
<dbReference type="PANTHER" id="PTHR30100">
    <property type="entry name" value="FATTY ACID/PHOSPHOLIPID SYNTHESIS PROTEIN PLSX"/>
    <property type="match status" value="1"/>
</dbReference>
<evidence type="ECO:0000256" key="3">
    <source>
        <dbReference type="ARBA" id="ARBA00022516"/>
    </source>
</evidence>
<comment type="catalytic activity">
    <reaction evidence="1 10">
        <text>a fatty acyl-[ACP] + phosphate = an acyl phosphate + holo-[ACP]</text>
        <dbReference type="Rhea" id="RHEA:42292"/>
        <dbReference type="Rhea" id="RHEA-COMP:9685"/>
        <dbReference type="Rhea" id="RHEA-COMP:14125"/>
        <dbReference type="ChEBI" id="CHEBI:43474"/>
        <dbReference type="ChEBI" id="CHEBI:59918"/>
        <dbReference type="ChEBI" id="CHEBI:64479"/>
        <dbReference type="ChEBI" id="CHEBI:138651"/>
        <dbReference type="EC" id="2.3.1.274"/>
    </reaction>
</comment>
<evidence type="ECO:0000256" key="8">
    <source>
        <dbReference type="ARBA" id="ARBA00024069"/>
    </source>
</evidence>
<keyword evidence="5 10" id="KW-0443">Lipid metabolism</keyword>
<keyword evidence="7 10" id="KW-1208">Phospholipid metabolism</keyword>
<dbReference type="Pfam" id="PF02504">
    <property type="entry name" value="FA_synthesis"/>
    <property type="match status" value="1"/>
</dbReference>
<evidence type="ECO:0000256" key="6">
    <source>
        <dbReference type="ARBA" id="ARBA00023209"/>
    </source>
</evidence>
<dbReference type="PANTHER" id="PTHR30100:SF1">
    <property type="entry name" value="PHOSPHATE ACYLTRANSFERASE"/>
    <property type="match status" value="1"/>
</dbReference>
<comment type="caution">
    <text evidence="11">The sequence shown here is derived from an EMBL/GenBank/DDBJ whole genome shotgun (WGS) entry which is preliminary data.</text>
</comment>
<comment type="function">
    <text evidence="10">Catalyzes the reversible formation of acyl-phosphate (acyl-PO(4)) from acyl-[acyl-carrier-protein] (acyl-ACP). This enzyme utilizes acyl-ACP as fatty acyl donor, but not acyl-CoA.</text>
</comment>
<dbReference type="UniPathway" id="UPA00085"/>
<comment type="subcellular location">
    <subcellularLocation>
        <location evidence="10">Cytoplasm</location>
    </subcellularLocation>
    <text evidence="10">Associated with the membrane possibly through PlsY.</text>
</comment>
<keyword evidence="12" id="KW-1185">Reference proteome</keyword>
<keyword evidence="6 10" id="KW-0594">Phospholipid biosynthesis</keyword>
<dbReference type="GO" id="GO:0008654">
    <property type="term" value="P:phospholipid biosynthetic process"/>
    <property type="evidence" value="ECO:0007669"/>
    <property type="project" value="UniProtKB-KW"/>
</dbReference>
<dbReference type="RefSeq" id="WP_166261105.1">
    <property type="nucleotide sequence ID" value="NZ_JAAMOW010000011.1"/>
</dbReference>
<protein>
    <recommendedName>
        <fullName evidence="8 10">Phosphate acyltransferase</fullName>
        <ecNumber evidence="8 10">2.3.1.274</ecNumber>
    </recommendedName>
    <alternativeName>
        <fullName evidence="10">Acyl-ACP phosphotransacylase</fullName>
    </alternativeName>
    <alternativeName>
        <fullName evidence="10">Acyl-[acyl-carrier-protein]--phosphate acyltransferase</fullName>
    </alternativeName>
    <alternativeName>
        <fullName evidence="10">Phosphate-acyl-ACP acyltransferase</fullName>
    </alternativeName>
</protein>
<dbReference type="HAMAP" id="MF_00019">
    <property type="entry name" value="PlsX"/>
    <property type="match status" value="1"/>
</dbReference>
<keyword evidence="2 10" id="KW-0963">Cytoplasm</keyword>
<comment type="subunit">
    <text evidence="9 10">Homodimer. Probably interacts with PlsY.</text>
</comment>
<dbReference type="EC" id="2.3.1.274" evidence="8 10"/>
<evidence type="ECO:0000256" key="9">
    <source>
        <dbReference type="ARBA" id="ARBA00046608"/>
    </source>
</evidence>
<keyword evidence="4 10" id="KW-0808">Transferase</keyword>
<gene>
    <name evidence="10 11" type="primary">plsX</name>
    <name evidence="11" type="ORF">G7Y85_18690</name>
</gene>
<evidence type="ECO:0000313" key="11">
    <source>
        <dbReference type="EMBL" id="NGY06806.1"/>
    </source>
</evidence>
<dbReference type="GO" id="GO:0006633">
    <property type="term" value="P:fatty acid biosynthetic process"/>
    <property type="evidence" value="ECO:0007669"/>
    <property type="project" value="UniProtKB-UniRule"/>
</dbReference>
<comment type="similarity">
    <text evidence="10">Belongs to the PlsX family.</text>
</comment>
<accession>A0A6M2BW51</accession>
<dbReference type="SUPFAM" id="SSF53659">
    <property type="entry name" value="Isocitrate/Isopropylmalate dehydrogenase-like"/>
    <property type="match status" value="1"/>
</dbReference>
<dbReference type="AlphaFoldDB" id="A0A6M2BW51"/>
<evidence type="ECO:0000256" key="1">
    <source>
        <dbReference type="ARBA" id="ARBA00001232"/>
    </source>
</evidence>
<comment type="pathway">
    <text evidence="10">Lipid metabolism; phospholipid metabolism.</text>
</comment>
<reference evidence="11 12" key="1">
    <citation type="journal article" date="2014" name="Int. J. Syst. Evol. Microbiol.">
        <title>Solimonas terrae sp. nov., isolated from soil.</title>
        <authorList>
            <person name="Kim S.J."/>
            <person name="Moon J.Y."/>
            <person name="Weon H.Y."/>
            <person name="Ahn J.H."/>
            <person name="Chen W.M."/>
            <person name="Kwon S.W."/>
        </authorList>
    </citation>
    <scope>NUCLEOTIDE SEQUENCE [LARGE SCALE GENOMIC DNA]</scope>
    <source>
        <strain evidence="11 12">KIS83-12</strain>
    </source>
</reference>
<evidence type="ECO:0000313" key="12">
    <source>
        <dbReference type="Proteomes" id="UP000472676"/>
    </source>
</evidence>
<dbReference type="Gene3D" id="3.40.718.10">
    <property type="entry name" value="Isopropylmalate Dehydrogenase"/>
    <property type="match status" value="1"/>
</dbReference>
<keyword evidence="11" id="KW-0012">Acyltransferase</keyword>
<dbReference type="InterPro" id="IPR012281">
    <property type="entry name" value="Phospholipid_synth_PlsX-like"/>
</dbReference>
<sequence length="350" mass="37092">MTATAPVVLAIDAMSGDHGLNMAVDAALSVLAEFPVLQLILVGDQDQISAALKARKPAAETLLRISLQHASEVVAMDESPSRALRGKKDSSMRVAINLVRDGRAHAVVSAGNTGALMATAKFVLKTLKGIDRPAMISPIPSMNGHVHMLDLGANAECNAEQLFQFAVMGSALVTAIYDIPRPKVALLNIGEEEIKGNDVIKQSAQLLQASTLNYVGFIEGDGVFLRDVDVVVCDGFTGNIALKTGEGVAKLIYHFIKQEFTRSMFTKMAALAAMPALKALGKRMDPRNYNGASFVGVNGIVIKSHGSADAQAFAAAIRVALREVENDVPSRIARLLADALPERAPDAKLA</sequence>
<evidence type="ECO:0000256" key="5">
    <source>
        <dbReference type="ARBA" id="ARBA00023098"/>
    </source>
</evidence>
<evidence type="ECO:0000256" key="4">
    <source>
        <dbReference type="ARBA" id="ARBA00022679"/>
    </source>
</evidence>
<dbReference type="Proteomes" id="UP000472676">
    <property type="component" value="Unassembled WGS sequence"/>
</dbReference>